<comment type="caution">
    <text evidence="1">The sequence shown here is derived from an EMBL/GenBank/DDBJ whole genome shotgun (WGS) entry which is preliminary data.</text>
</comment>
<gene>
    <name evidence="1" type="ORF">QN277_026971</name>
</gene>
<sequence>MIGACYSLCKFFGFHGRQ</sequence>
<dbReference type="EMBL" id="JAWXYG010000008">
    <property type="protein sequence ID" value="KAK4265993.1"/>
    <property type="molecule type" value="Genomic_DNA"/>
</dbReference>
<dbReference type="Proteomes" id="UP001293593">
    <property type="component" value="Unassembled WGS sequence"/>
</dbReference>
<organism evidence="1 2">
    <name type="scientific">Acacia crassicarpa</name>
    <name type="common">northern wattle</name>
    <dbReference type="NCBI Taxonomy" id="499986"/>
    <lineage>
        <taxon>Eukaryota</taxon>
        <taxon>Viridiplantae</taxon>
        <taxon>Streptophyta</taxon>
        <taxon>Embryophyta</taxon>
        <taxon>Tracheophyta</taxon>
        <taxon>Spermatophyta</taxon>
        <taxon>Magnoliopsida</taxon>
        <taxon>eudicotyledons</taxon>
        <taxon>Gunneridae</taxon>
        <taxon>Pentapetalae</taxon>
        <taxon>rosids</taxon>
        <taxon>fabids</taxon>
        <taxon>Fabales</taxon>
        <taxon>Fabaceae</taxon>
        <taxon>Caesalpinioideae</taxon>
        <taxon>mimosoid clade</taxon>
        <taxon>Acacieae</taxon>
        <taxon>Acacia</taxon>
    </lineage>
</organism>
<evidence type="ECO:0000313" key="1">
    <source>
        <dbReference type="EMBL" id="KAK4265993.1"/>
    </source>
</evidence>
<dbReference type="AlphaFoldDB" id="A0AAE1JCG2"/>
<accession>A0AAE1JCG2</accession>
<name>A0AAE1JCG2_9FABA</name>
<evidence type="ECO:0000313" key="2">
    <source>
        <dbReference type="Proteomes" id="UP001293593"/>
    </source>
</evidence>
<keyword evidence="2" id="KW-1185">Reference proteome</keyword>
<proteinExistence type="predicted"/>
<reference evidence="1" key="1">
    <citation type="submission" date="2023-10" db="EMBL/GenBank/DDBJ databases">
        <title>Chromosome-level genome of the transformable northern wattle, Acacia crassicarpa.</title>
        <authorList>
            <person name="Massaro I."/>
            <person name="Sinha N.R."/>
            <person name="Poethig S."/>
            <person name="Leichty A.R."/>
        </authorList>
    </citation>
    <scope>NUCLEOTIDE SEQUENCE</scope>
    <source>
        <strain evidence="1">Acra3RX</strain>
        <tissue evidence="1">Leaf</tissue>
    </source>
</reference>
<protein>
    <submittedName>
        <fullName evidence="1">Uncharacterized protein</fullName>
    </submittedName>
</protein>